<name>Q4UHI4_THEAN</name>
<dbReference type="Proteomes" id="UP000001950">
    <property type="component" value="Chromosome 1"/>
</dbReference>
<gene>
    <name evidence="2" type="ORF">TA02955</name>
</gene>
<accession>Q4UHI4</accession>
<protein>
    <submittedName>
        <fullName evidence="2">Tpr-related protein family member, putative</fullName>
    </submittedName>
</protein>
<evidence type="ECO:0000313" key="3">
    <source>
        <dbReference type="Proteomes" id="UP000001950"/>
    </source>
</evidence>
<dbReference type="RefSeq" id="XP_954132.1">
    <property type="nucleotide sequence ID" value="XM_949039.1"/>
</dbReference>
<evidence type="ECO:0000256" key="1">
    <source>
        <dbReference type="SAM" id="MobiDB-lite"/>
    </source>
</evidence>
<dbReference type="VEuPathDB" id="PiroplasmaDB:TA02955"/>
<feature type="compositionally biased region" description="Polar residues" evidence="1">
    <location>
        <begin position="33"/>
        <end position="46"/>
    </location>
</feature>
<dbReference type="EMBL" id="CR940347">
    <property type="protein sequence ID" value="CAI73455.1"/>
    <property type="molecule type" value="Genomic_DNA"/>
</dbReference>
<dbReference type="InParanoid" id="Q4UHI4"/>
<sequence length="622" mass="66878">MEQVYNQTQDKPSYHTNGITIYADDIQSKADQLKTSAGTQSTSELATTKDTDLNAGNTPQPQLGTKAGQLKEKAEALHTAAEGIVTAATQNTGSPLKPLEEQAGSLKNVAGNESDGGLYKAAEDLSKKTEQAADGQATAVIDAFEAVENNYEALMKLAKESGLTNNPNVIEVVKAYHSVKNTYYQMLIGYRFRYLIGEGTGKDEKILKKAIDLYNNANNLAQASGLQAKPGGQDPDTELKELLKQLANALATAVGDNTGSPNSLQKALNDLKTASTDALIVEKAQEVIKKYNAVKDAYGKVRKKEKEYTALVTGEYTLVKSAFKDLEDKFDVLQKSYVNVLRLRVQELSTRAHTIYEKASDLKAVSELSEEANALRDAASSGGKGGLQQKAAALAGAINTKDGDTTAPTDEVIQKFDTVTDKYNDLKAKAKYQAALAKIEAGQSSLEPDEQKVQAVDTSYRDLKNLYDSILNVNKATKLRVEAGTSQDTPGTLRYLAKALYEAANELQKKVTGGVDGGGAQGLATAVGKDDKAPSSAGKPGTLREALNELGSATEGDPKLTEKAKNVKDKYGNTWSGVKSKYYAVKALKDTAYAGKTQYQPVVDAWNAFDKLYHEAISTEKF</sequence>
<feature type="region of interest" description="Disordered" evidence="1">
    <location>
        <begin position="32"/>
        <end position="66"/>
    </location>
</feature>
<proteinExistence type="predicted"/>
<organism evidence="2 3">
    <name type="scientific">Theileria annulata</name>
    <dbReference type="NCBI Taxonomy" id="5874"/>
    <lineage>
        <taxon>Eukaryota</taxon>
        <taxon>Sar</taxon>
        <taxon>Alveolata</taxon>
        <taxon>Apicomplexa</taxon>
        <taxon>Aconoidasida</taxon>
        <taxon>Piroplasmida</taxon>
        <taxon>Theileriidae</taxon>
        <taxon>Theileria</taxon>
    </lineage>
</organism>
<keyword evidence="3" id="KW-1185">Reference proteome</keyword>
<evidence type="ECO:0000313" key="2">
    <source>
        <dbReference type="EMBL" id="CAI73455.1"/>
    </source>
</evidence>
<dbReference type="AlphaFoldDB" id="Q4UHI4"/>
<dbReference type="KEGG" id="tan:TA02955"/>
<feature type="compositionally biased region" description="Polar residues" evidence="1">
    <location>
        <begin position="53"/>
        <end position="63"/>
    </location>
</feature>
<reference evidence="2 3" key="1">
    <citation type="journal article" date="2005" name="Science">
        <title>Genome of the host-cell transforming parasite Theileria annulata compared with T. parva.</title>
        <authorList>
            <person name="Pain A."/>
            <person name="Renauld H."/>
            <person name="Berriman M."/>
            <person name="Murphy L."/>
            <person name="Yeats C.A."/>
            <person name="Weir W."/>
            <person name="Kerhornou A."/>
            <person name="Aslett M."/>
            <person name="Bishop R."/>
            <person name="Bouchier C."/>
            <person name="Cochet M."/>
            <person name="Coulson R.M.R."/>
            <person name="Cronin A."/>
            <person name="de Villiers E.P."/>
            <person name="Fraser A."/>
            <person name="Fosker N."/>
            <person name="Gardner M."/>
            <person name="Goble A."/>
            <person name="Griffiths-Jones S."/>
            <person name="Harris D.E."/>
            <person name="Katzer F."/>
            <person name="Larke N."/>
            <person name="Lord A."/>
            <person name="Maser P."/>
            <person name="McKellar S."/>
            <person name="Mooney P."/>
            <person name="Morton F."/>
            <person name="Nene V."/>
            <person name="O'Neil S."/>
            <person name="Price C."/>
            <person name="Quail M.A."/>
            <person name="Rabbinowitsch E."/>
            <person name="Rawlings N.D."/>
            <person name="Rutter S."/>
            <person name="Saunders D."/>
            <person name="Seeger K."/>
            <person name="Shah T."/>
            <person name="Squares R."/>
            <person name="Squares S."/>
            <person name="Tivey A."/>
            <person name="Walker A.R."/>
            <person name="Woodward J."/>
            <person name="Dobbelaere D.A.E."/>
            <person name="Langsley G."/>
            <person name="Rajandream M.A."/>
            <person name="McKeever D."/>
            <person name="Shiels B."/>
            <person name="Tait A."/>
            <person name="Barrell B.G."/>
            <person name="Hall N."/>
        </authorList>
    </citation>
    <scope>NUCLEOTIDE SEQUENCE [LARGE SCALE GENOMIC DNA]</scope>
    <source>
        <strain evidence="3">Ankara</strain>
    </source>
</reference>
<dbReference type="GeneID" id="3864396"/>